<keyword evidence="1" id="KW-1133">Transmembrane helix</keyword>
<keyword evidence="1" id="KW-0812">Transmembrane</keyword>
<dbReference type="Proteomes" id="UP000010467">
    <property type="component" value="Plasmid pDEIPE01"/>
</dbReference>
<dbReference type="EMBL" id="CP003383">
    <property type="protein sequence ID" value="AFZ69608.1"/>
    <property type="molecule type" value="Genomic_DNA"/>
</dbReference>
<dbReference type="AlphaFoldDB" id="L0A6Y2"/>
<feature type="transmembrane region" description="Helical" evidence="1">
    <location>
        <begin position="109"/>
        <end position="135"/>
    </location>
</feature>
<feature type="transmembrane region" description="Helical" evidence="1">
    <location>
        <begin position="234"/>
        <end position="256"/>
    </location>
</feature>
<organism evidence="2 3">
    <name type="scientific">Deinococcus peraridilitoris (strain DSM 19664 / LMG 22246 / CIP 109416 / KR-200)</name>
    <dbReference type="NCBI Taxonomy" id="937777"/>
    <lineage>
        <taxon>Bacteria</taxon>
        <taxon>Thermotogati</taxon>
        <taxon>Deinococcota</taxon>
        <taxon>Deinococci</taxon>
        <taxon>Deinococcales</taxon>
        <taxon>Deinococcaceae</taxon>
        <taxon>Deinococcus</taxon>
    </lineage>
</organism>
<evidence type="ECO:0000313" key="2">
    <source>
        <dbReference type="EMBL" id="AFZ69608.1"/>
    </source>
</evidence>
<feature type="transmembrane region" description="Helical" evidence="1">
    <location>
        <begin position="141"/>
        <end position="162"/>
    </location>
</feature>
<gene>
    <name evidence="2" type="ordered locus">Deipe_4259</name>
</gene>
<evidence type="ECO:0008006" key="4">
    <source>
        <dbReference type="Google" id="ProtNLM"/>
    </source>
</evidence>
<dbReference type="HOGENOM" id="CLU_902308_0_0_0"/>
<keyword evidence="3" id="KW-1185">Reference proteome</keyword>
<sequence>MRLITIRAPAGHGQQVATTAFEAGISEVGVHRAAALRSDGQERAQDVVEVATSIPKAKDFIERLMSAPYYDPGTYSLTSRHPESIFGNEPQAEETYPVVRPSPDVYAELWQFVQVTFSLAGRVFLSAVLVAYGMVEDHLPLIIAGLLFLPYHHHMIGVALGAVLRERRFLGQALWALLVSTVLIVLAGVAVGLALEPPIKFDEFGSPVSGVIISMVIGVAAGLGSIDAAGRRELIGLAATAHIAVHPAWFGLKLIFGFEGSGELSEHLLMFLLNTLGLVLAAGVTYALTVMQGGGIRRFEKKMHNSGA</sequence>
<accession>L0A6Y2</accession>
<proteinExistence type="predicted"/>
<dbReference type="PATRIC" id="fig|937777.3.peg.4289"/>
<evidence type="ECO:0000313" key="3">
    <source>
        <dbReference type="Proteomes" id="UP000010467"/>
    </source>
</evidence>
<keyword evidence="2" id="KW-0614">Plasmid</keyword>
<evidence type="ECO:0000256" key="1">
    <source>
        <dbReference type="SAM" id="Phobius"/>
    </source>
</evidence>
<dbReference type="RefSeq" id="WP_015231509.1">
    <property type="nucleotide sequence ID" value="NC_019789.1"/>
</dbReference>
<feature type="transmembrane region" description="Helical" evidence="1">
    <location>
        <begin position="268"/>
        <end position="291"/>
    </location>
</feature>
<name>L0A6Y2_DEIPD</name>
<dbReference type="KEGG" id="dpd:Deipe_4259"/>
<feature type="transmembrane region" description="Helical" evidence="1">
    <location>
        <begin position="174"/>
        <end position="195"/>
    </location>
</feature>
<geneLocation type="plasmid" evidence="2 3">
    <name>pDEIPE01</name>
</geneLocation>
<protein>
    <recommendedName>
        <fullName evidence="4">DUF389 domain-containing protein</fullName>
    </recommendedName>
</protein>
<dbReference type="OrthoDB" id="849275at2"/>
<feature type="transmembrane region" description="Helical" evidence="1">
    <location>
        <begin position="207"/>
        <end position="227"/>
    </location>
</feature>
<reference evidence="3" key="1">
    <citation type="submission" date="2012-03" db="EMBL/GenBank/DDBJ databases">
        <title>Complete sequence of plasmid 1 of Deinococcus peraridilitoris DSM 19664.</title>
        <authorList>
            <person name="Lucas S."/>
            <person name="Copeland A."/>
            <person name="Lapidus A."/>
            <person name="Glavina del Rio T."/>
            <person name="Dalin E."/>
            <person name="Tice H."/>
            <person name="Bruce D."/>
            <person name="Goodwin L."/>
            <person name="Pitluck S."/>
            <person name="Peters L."/>
            <person name="Mikhailova N."/>
            <person name="Lu M."/>
            <person name="Kyrpides N."/>
            <person name="Mavromatis K."/>
            <person name="Ivanova N."/>
            <person name="Brettin T."/>
            <person name="Detter J.C."/>
            <person name="Han C."/>
            <person name="Larimer F."/>
            <person name="Land M."/>
            <person name="Hauser L."/>
            <person name="Markowitz V."/>
            <person name="Cheng J.-F."/>
            <person name="Hugenholtz P."/>
            <person name="Woyke T."/>
            <person name="Wu D."/>
            <person name="Pukall R."/>
            <person name="Steenblock K."/>
            <person name="Brambilla E."/>
            <person name="Klenk H.-P."/>
            <person name="Eisen J.A."/>
        </authorList>
    </citation>
    <scope>NUCLEOTIDE SEQUENCE [LARGE SCALE GENOMIC DNA]</scope>
    <source>
        <strain evidence="3">DSM 19664 / LMG 22246 / CIP 109416 / KR-200</strain>
        <plasmid evidence="3">Plasmid pDEIPE01</plasmid>
    </source>
</reference>
<keyword evidence="1" id="KW-0472">Membrane</keyword>